<organism evidence="2 4">
    <name type="scientific">Oryza meyeriana var. granulata</name>
    <dbReference type="NCBI Taxonomy" id="110450"/>
    <lineage>
        <taxon>Eukaryota</taxon>
        <taxon>Viridiplantae</taxon>
        <taxon>Streptophyta</taxon>
        <taxon>Embryophyta</taxon>
        <taxon>Tracheophyta</taxon>
        <taxon>Spermatophyta</taxon>
        <taxon>Magnoliopsida</taxon>
        <taxon>Liliopsida</taxon>
        <taxon>Poales</taxon>
        <taxon>Poaceae</taxon>
        <taxon>BOP clade</taxon>
        <taxon>Oryzoideae</taxon>
        <taxon>Oryzeae</taxon>
        <taxon>Oryzinae</taxon>
        <taxon>Oryza</taxon>
        <taxon>Oryza meyeriana</taxon>
    </lineage>
</organism>
<proteinExistence type="predicted"/>
<gene>
    <name evidence="2" type="ORF">E2562_015538</name>
    <name evidence="3" type="ORF">E2562_015539</name>
</gene>
<accession>A0A6G1CQB7</accession>
<keyword evidence="4" id="KW-1185">Reference proteome</keyword>
<dbReference type="EMBL" id="SPHZ02000008">
    <property type="protein sequence ID" value="KAF0902320.1"/>
    <property type="molecule type" value="Genomic_DNA"/>
</dbReference>
<dbReference type="AlphaFoldDB" id="A0A6G1CQB7"/>
<feature type="transmembrane region" description="Helical" evidence="1">
    <location>
        <begin position="58"/>
        <end position="80"/>
    </location>
</feature>
<evidence type="ECO:0000313" key="2">
    <source>
        <dbReference type="EMBL" id="KAF0902319.1"/>
    </source>
</evidence>
<dbReference type="Proteomes" id="UP000479710">
    <property type="component" value="Unassembled WGS sequence"/>
</dbReference>
<evidence type="ECO:0000313" key="3">
    <source>
        <dbReference type="EMBL" id="KAF0902320.1"/>
    </source>
</evidence>
<comment type="caution">
    <text evidence="2">The sequence shown here is derived from an EMBL/GenBank/DDBJ whole genome shotgun (WGS) entry which is preliminary data.</text>
</comment>
<dbReference type="OrthoDB" id="695760at2759"/>
<feature type="transmembrane region" description="Helical" evidence="1">
    <location>
        <begin position="87"/>
        <end position="114"/>
    </location>
</feature>
<reference evidence="2 4" key="1">
    <citation type="submission" date="2019-11" db="EMBL/GenBank/DDBJ databases">
        <title>Whole genome sequence of Oryza granulata.</title>
        <authorList>
            <person name="Li W."/>
        </authorList>
    </citation>
    <scope>NUCLEOTIDE SEQUENCE [LARGE SCALE GENOMIC DNA]</scope>
    <source>
        <strain evidence="4">cv. Menghai</strain>
        <tissue evidence="2">Leaf</tissue>
    </source>
</reference>
<protein>
    <submittedName>
        <fullName evidence="2">Uncharacterized protein</fullName>
    </submittedName>
</protein>
<feature type="transmembrane region" description="Helical" evidence="1">
    <location>
        <begin position="31"/>
        <end position="52"/>
    </location>
</feature>
<evidence type="ECO:0000256" key="1">
    <source>
        <dbReference type="SAM" id="Phobius"/>
    </source>
</evidence>
<evidence type="ECO:0000313" key="4">
    <source>
        <dbReference type="Proteomes" id="UP000479710"/>
    </source>
</evidence>
<dbReference type="EMBL" id="SPHZ02000008">
    <property type="protein sequence ID" value="KAF0902319.1"/>
    <property type="molecule type" value="Genomic_DNA"/>
</dbReference>
<keyword evidence="1" id="KW-1133">Transmembrane helix</keyword>
<keyword evidence="1" id="KW-0812">Transmembrane</keyword>
<keyword evidence="1" id="KW-0472">Membrane</keyword>
<sequence>MYKIVEKRGEMEQLHEVEIVPAPGDRRPRQLFLDAGRALMLWGAVAVVSTLGNPTANAIPAFIGFLAWILGVSLLALLPVAGRFAPALVVGVAMASSLLKYLLAPWIGISMIAIA</sequence>
<name>A0A6G1CQB7_9ORYZ</name>